<keyword evidence="2" id="KW-1185">Reference proteome</keyword>
<evidence type="ECO:0000313" key="2">
    <source>
        <dbReference type="Proteomes" id="UP000078596"/>
    </source>
</evidence>
<evidence type="ECO:0000313" key="1">
    <source>
        <dbReference type="EMBL" id="ANJ67849.1"/>
    </source>
</evidence>
<dbReference type="EMBL" id="CP016027">
    <property type="protein sequence ID" value="ANJ67849.1"/>
    <property type="molecule type" value="Genomic_DNA"/>
</dbReference>
<dbReference type="STRING" id="1860122.A9404_11080"/>
<accession>A0A191ZIY6</accession>
<reference evidence="1 2" key="1">
    <citation type="submission" date="2016-06" db="EMBL/GenBank/DDBJ databases">
        <title>Insight into the functional genes involving in sulfur oxidation in Pearl River water.</title>
        <authorList>
            <person name="Luo J."/>
            <person name="Tan X."/>
            <person name="Lin W."/>
        </authorList>
    </citation>
    <scope>NUCLEOTIDE SEQUENCE [LARGE SCALE GENOMIC DNA]</scope>
    <source>
        <strain evidence="1 2">LS2</strain>
    </source>
</reference>
<organism evidence="1 2">
    <name type="scientific">Halothiobacillus diazotrophicus</name>
    <dbReference type="NCBI Taxonomy" id="1860122"/>
    <lineage>
        <taxon>Bacteria</taxon>
        <taxon>Pseudomonadati</taxon>
        <taxon>Pseudomonadota</taxon>
        <taxon>Gammaproteobacteria</taxon>
        <taxon>Chromatiales</taxon>
        <taxon>Halothiobacillaceae</taxon>
        <taxon>Halothiobacillus</taxon>
    </lineage>
</organism>
<dbReference type="KEGG" id="haz:A9404_11080"/>
<gene>
    <name evidence="1" type="ORF">A9404_11080</name>
</gene>
<dbReference type="OrthoDB" id="5801422at2"/>
<name>A0A191ZIY6_9GAMM</name>
<sequence>MRKIIIAGVGVIVLGGLAAAPYVSGMLIEQRLQGMKVVPGMGGGTVWSLDAYERGYLHSTAKSSVRFDFGKGAPLVLHFRQDIDQIPGLDGRYATVRTVWVPDADQKAAVQEIYGDKDPVSFTTILRMNGSSHTDGDFTPVNKDGVTFSGGKFVQDTTADGRFTSGLTIDSFSATQPKTGNSPPETVTVSGIDLKADGRMSEKHIVWDSNIALNVASMKAGDQGNVSGLSVTGQSARTGDDARFEVTVGAQKFDFPEAPAWAKPITDMRVNYGLSRISAPVVEKVVAQIQKAKARGDLDSKQLSDDVRETLMSEMPALLDKGPIFTMNPIRFTVPSGPVDFHLSVELPPGHGADGAKNPMLLISLLKVNGDFSAPESLMMDMMAEQGKAENGRKNLDALVQQGYVTQANGMLSTKFAFTDGKLTVNGQPADQMAGMLGALSGGM</sequence>
<dbReference type="AlphaFoldDB" id="A0A191ZIY6"/>
<protein>
    <recommendedName>
        <fullName evidence="3">DUF945 domain-containing protein</fullName>
    </recommendedName>
</protein>
<evidence type="ECO:0008006" key="3">
    <source>
        <dbReference type="Google" id="ProtNLM"/>
    </source>
</evidence>
<dbReference type="Proteomes" id="UP000078596">
    <property type="component" value="Chromosome"/>
</dbReference>
<dbReference type="Pfam" id="PF06097">
    <property type="entry name" value="DUF945"/>
    <property type="match status" value="1"/>
</dbReference>
<proteinExistence type="predicted"/>
<dbReference type="InterPro" id="IPR010352">
    <property type="entry name" value="DUF945"/>
</dbReference>
<dbReference type="RefSeq" id="WP_066101540.1">
    <property type="nucleotide sequence ID" value="NZ_CP016027.1"/>
</dbReference>